<evidence type="ECO:0000313" key="3">
    <source>
        <dbReference type="WBParaSite" id="nRc.2.0.1.t22890-RA"/>
    </source>
</evidence>
<evidence type="ECO:0000313" key="2">
    <source>
        <dbReference type="Proteomes" id="UP000887565"/>
    </source>
</evidence>
<dbReference type="WBParaSite" id="nRc.2.0.1.t22890-RA">
    <property type="protein sequence ID" value="nRc.2.0.1.t22890-RA"/>
    <property type="gene ID" value="nRc.2.0.1.g22890"/>
</dbReference>
<evidence type="ECO:0000256" key="1">
    <source>
        <dbReference type="SAM" id="MobiDB-lite"/>
    </source>
</evidence>
<sequence length="309" mass="35228">MVQLEKQLETVNEEEEETSKEPYVEVVSEIASEEDESPLGNALAALLVCAKADGQSVENIMNLEKFARVMQFKRLMEEKRIVQEENKAQLENVKAGNFQQPASNPNDKIEYRRGLGKCRQALSKALKEGQYVVDYQYGRVSLSSPCVQKYLAHMVPTLDEEVALMATELTNHIYDKAGLEKETIHYYELQFHVLQANLQEKLWYIFEGQLTEWTTTQPPWKASEAAIWACACLFMKLSQLGGIPQNFARFHYKAHAYVTMKLRREFNTRQAGLANNYHALYASCQSMAVGLAYTIAKAVIEDKKDPEPN</sequence>
<protein>
    <submittedName>
        <fullName evidence="3">Uncharacterized protein</fullName>
    </submittedName>
</protein>
<reference evidence="3" key="1">
    <citation type="submission" date="2022-11" db="UniProtKB">
        <authorList>
            <consortium name="WormBaseParasite"/>
        </authorList>
    </citation>
    <scope>IDENTIFICATION</scope>
</reference>
<dbReference type="AlphaFoldDB" id="A0A915JAT8"/>
<organism evidence="2 3">
    <name type="scientific">Romanomermis culicivorax</name>
    <name type="common">Nematode worm</name>
    <dbReference type="NCBI Taxonomy" id="13658"/>
    <lineage>
        <taxon>Eukaryota</taxon>
        <taxon>Metazoa</taxon>
        <taxon>Ecdysozoa</taxon>
        <taxon>Nematoda</taxon>
        <taxon>Enoplea</taxon>
        <taxon>Dorylaimia</taxon>
        <taxon>Mermithida</taxon>
        <taxon>Mermithoidea</taxon>
        <taxon>Mermithidae</taxon>
        <taxon>Romanomermis</taxon>
    </lineage>
</organism>
<proteinExistence type="predicted"/>
<feature type="region of interest" description="Disordered" evidence="1">
    <location>
        <begin position="1"/>
        <end position="23"/>
    </location>
</feature>
<dbReference type="Proteomes" id="UP000887565">
    <property type="component" value="Unplaced"/>
</dbReference>
<accession>A0A915JAT8</accession>
<name>A0A915JAT8_ROMCU</name>
<keyword evidence="2" id="KW-1185">Reference proteome</keyword>